<dbReference type="InterPro" id="IPR001509">
    <property type="entry name" value="Epimerase_deHydtase"/>
</dbReference>
<name>A0ABS9U8E3_9BACL</name>
<dbReference type="Proteomes" id="UP001316087">
    <property type="component" value="Unassembled WGS sequence"/>
</dbReference>
<dbReference type="InterPro" id="IPR036291">
    <property type="entry name" value="NAD(P)-bd_dom_sf"/>
</dbReference>
<evidence type="ECO:0000313" key="3">
    <source>
        <dbReference type="Proteomes" id="UP001316087"/>
    </source>
</evidence>
<dbReference type="PANTHER" id="PTHR43245">
    <property type="entry name" value="BIFUNCTIONAL POLYMYXIN RESISTANCE PROTEIN ARNA"/>
    <property type="match status" value="1"/>
</dbReference>
<reference evidence="2 3" key="1">
    <citation type="submission" date="2022-03" db="EMBL/GenBank/DDBJ databases">
        <authorList>
            <person name="Jo J.-H."/>
            <person name="Im W.-T."/>
        </authorList>
    </citation>
    <scope>NUCLEOTIDE SEQUENCE [LARGE SCALE GENOMIC DNA]</scope>
    <source>
        <strain evidence="2 3">MA9</strain>
    </source>
</reference>
<evidence type="ECO:0000313" key="2">
    <source>
        <dbReference type="EMBL" id="MCH7320613.1"/>
    </source>
</evidence>
<dbReference type="Gene3D" id="3.40.50.720">
    <property type="entry name" value="NAD(P)-binding Rossmann-like Domain"/>
    <property type="match status" value="1"/>
</dbReference>
<gene>
    <name evidence="2" type="ORF">LZ480_01830</name>
</gene>
<comment type="caution">
    <text evidence="2">The sequence shown here is derived from an EMBL/GenBank/DDBJ whole genome shotgun (WGS) entry which is preliminary data.</text>
</comment>
<dbReference type="RefSeq" id="WP_241367627.1">
    <property type="nucleotide sequence ID" value="NZ_JAKZFC010000001.1"/>
</dbReference>
<sequence>MKVLIIGKNGYVAQKLVKACKNNPLITDTVAVSVRQGIKDIEFNHFDVCIHTAALVHKKESHYQKADYFKVNTDLTIEIAENAKSQGVKHFIFLSTMAVYGQQRGEINGHSSLKPITFYGESKLAAEQALQALQDEYFTVSIVRPPMIYGPNCPGNYALLRKLAKKTPIFPSIENERSMLFIDHLCEFINQLILSKDAGIFHPQDGAFMNTSQMVLMISKHNNHRIFLSKMGRALITKTLSNVSLMNKVFGNLTYAQNISQYNGNSYQKFNLAEAIELTERQWKEDVK</sequence>
<keyword evidence="3" id="KW-1185">Reference proteome</keyword>
<organism evidence="2 3">
    <name type="scientific">Solibacillus palustris</name>
    <dbReference type="NCBI Taxonomy" id="2908203"/>
    <lineage>
        <taxon>Bacteria</taxon>
        <taxon>Bacillati</taxon>
        <taxon>Bacillota</taxon>
        <taxon>Bacilli</taxon>
        <taxon>Bacillales</taxon>
        <taxon>Caryophanaceae</taxon>
        <taxon>Solibacillus</taxon>
    </lineage>
</organism>
<accession>A0ABS9U8E3</accession>
<proteinExistence type="predicted"/>
<dbReference type="EMBL" id="JAKZFC010000001">
    <property type="protein sequence ID" value="MCH7320613.1"/>
    <property type="molecule type" value="Genomic_DNA"/>
</dbReference>
<feature type="domain" description="NAD-dependent epimerase/dehydratase" evidence="1">
    <location>
        <begin position="3"/>
        <end position="195"/>
    </location>
</feature>
<dbReference type="Pfam" id="PF01370">
    <property type="entry name" value="Epimerase"/>
    <property type="match status" value="1"/>
</dbReference>
<dbReference type="InterPro" id="IPR050177">
    <property type="entry name" value="Lipid_A_modif_metabolic_enz"/>
</dbReference>
<evidence type="ECO:0000259" key="1">
    <source>
        <dbReference type="Pfam" id="PF01370"/>
    </source>
</evidence>
<dbReference type="PANTHER" id="PTHR43245:SF58">
    <property type="entry name" value="BLL5923 PROTEIN"/>
    <property type="match status" value="1"/>
</dbReference>
<protein>
    <submittedName>
        <fullName evidence="2">NAD-dependent epimerase/dehydratase family protein</fullName>
    </submittedName>
</protein>
<dbReference type="SUPFAM" id="SSF51735">
    <property type="entry name" value="NAD(P)-binding Rossmann-fold domains"/>
    <property type="match status" value="1"/>
</dbReference>